<evidence type="ECO:0000313" key="15">
    <source>
        <dbReference type="EMBL" id="JAT77013.1"/>
    </source>
</evidence>
<proteinExistence type="inferred from homology"/>
<dbReference type="GO" id="GO:0005524">
    <property type="term" value="F:ATP binding"/>
    <property type="evidence" value="ECO:0007669"/>
    <property type="project" value="InterPro"/>
</dbReference>
<feature type="domain" description="J" evidence="13">
    <location>
        <begin position="86"/>
        <end position="150"/>
    </location>
</feature>
<keyword evidence="5" id="KW-0677">Repeat</keyword>
<feature type="region of interest" description="Disordered" evidence="12">
    <location>
        <begin position="32"/>
        <end position="55"/>
    </location>
</feature>
<dbReference type="GO" id="GO:0008270">
    <property type="term" value="F:zinc ion binding"/>
    <property type="evidence" value="ECO:0007669"/>
    <property type="project" value="UniProtKB-KW"/>
</dbReference>
<evidence type="ECO:0000259" key="13">
    <source>
        <dbReference type="PROSITE" id="PS50076"/>
    </source>
</evidence>
<dbReference type="PANTHER" id="PTHR43096">
    <property type="entry name" value="DNAJ HOMOLOG 1, MITOCHONDRIAL-RELATED"/>
    <property type="match status" value="1"/>
</dbReference>
<name>A0A1D2ADL0_AUXPR</name>
<dbReference type="Gene3D" id="2.60.260.20">
    <property type="entry name" value="Urease metallochaperone UreE, N-terminal domain"/>
    <property type="match status" value="2"/>
</dbReference>
<evidence type="ECO:0000256" key="10">
    <source>
        <dbReference type="ARBA" id="ARBA00061004"/>
    </source>
</evidence>
<dbReference type="NCBIfam" id="TIGR02349">
    <property type="entry name" value="DnaJ_bact"/>
    <property type="match status" value="1"/>
</dbReference>
<dbReference type="InterPro" id="IPR036869">
    <property type="entry name" value="J_dom_sf"/>
</dbReference>
<dbReference type="PROSITE" id="PS00636">
    <property type="entry name" value="DNAJ_1"/>
    <property type="match status" value="1"/>
</dbReference>
<dbReference type="Pfam" id="PF00684">
    <property type="entry name" value="DnaJ_CXXCXGXG"/>
    <property type="match status" value="1"/>
</dbReference>
<dbReference type="FunFam" id="2.10.230.10:FF:000002">
    <property type="entry name" value="Molecular chaperone DnaJ"/>
    <property type="match status" value="1"/>
</dbReference>
<evidence type="ECO:0000259" key="14">
    <source>
        <dbReference type="PROSITE" id="PS51188"/>
    </source>
</evidence>
<dbReference type="GO" id="GO:0051082">
    <property type="term" value="F:unfolded protein binding"/>
    <property type="evidence" value="ECO:0007669"/>
    <property type="project" value="InterPro"/>
</dbReference>
<gene>
    <name evidence="16" type="ORF">APUTEX25_003548</name>
    <name evidence="15" type="ORF">g.18117</name>
</gene>
<evidence type="ECO:0000256" key="8">
    <source>
        <dbReference type="ARBA" id="ARBA00022946"/>
    </source>
</evidence>
<dbReference type="PROSITE" id="PS50076">
    <property type="entry name" value="DNAJ_2"/>
    <property type="match status" value="1"/>
</dbReference>
<reference evidence="17" key="2">
    <citation type="journal article" date="2018" name="Algal Res.">
        <title>Characterization of plant carbon substrate utilization by Auxenochlorella protothecoides.</title>
        <authorList>
            <person name="Vogler B.W."/>
            <person name="Starkenburg S.R."/>
            <person name="Sudasinghe N."/>
            <person name="Schambach J.Y."/>
            <person name="Rollin J.A."/>
            <person name="Pattathil S."/>
            <person name="Barry A.N."/>
        </authorList>
    </citation>
    <scope>NUCLEOTIDE SEQUENCE [LARGE SCALE GENOMIC DNA]</scope>
    <source>
        <strain evidence="17">UTEX 25</strain>
    </source>
</reference>
<dbReference type="PANTHER" id="PTHR43096:SF10">
    <property type="entry name" value="CHAPERONE PROTEIN DNAJ A6, CHLOROPLASTIC"/>
    <property type="match status" value="1"/>
</dbReference>
<keyword evidence="9" id="KW-0143">Chaperone</keyword>
<feature type="domain" description="CR-type" evidence="14">
    <location>
        <begin position="224"/>
        <end position="305"/>
    </location>
</feature>
<dbReference type="NCBIfam" id="NF008035">
    <property type="entry name" value="PRK10767.1"/>
    <property type="match status" value="1"/>
</dbReference>
<dbReference type="SUPFAM" id="SSF49493">
    <property type="entry name" value="HSP40/DnaJ peptide-binding domain"/>
    <property type="match status" value="2"/>
</dbReference>
<dbReference type="Proteomes" id="UP000279271">
    <property type="component" value="Unassembled WGS sequence"/>
</dbReference>
<evidence type="ECO:0000256" key="6">
    <source>
        <dbReference type="ARBA" id="ARBA00022771"/>
    </source>
</evidence>
<evidence type="ECO:0000256" key="12">
    <source>
        <dbReference type="SAM" id="MobiDB-lite"/>
    </source>
</evidence>
<dbReference type="FunFam" id="2.60.260.20:FF:000009">
    <property type="entry name" value="Putative Mitochondrial DnaJ chaperone"/>
    <property type="match status" value="1"/>
</dbReference>
<dbReference type="EMBL" id="GDKF01001609">
    <property type="protein sequence ID" value="JAT77013.1"/>
    <property type="molecule type" value="Transcribed_RNA"/>
</dbReference>
<dbReference type="AlphaFoldDB" id="A0A1D2ADL0"/>
<dbReference type="InterPro" id="IPR001305">
    <property type="entry name" value="HSP_DnaJ_Cys-rich_dom"/>
</dbReference>
<reference evidence="16" key="3">
    <citation type="submission" date="2018-10" db="EMBL/GenBank/DDBJ databases">
        <authorList>
            <person name="Hovde B."/>
            <person name="Zhang X."/>
        </authorList>
    </citation>
    <scope>NUCLEOTIDE SEQUENCE [LARGE SCALE GENOMIC DNA]</scope>
    <source>
        <strain evidence="16">UTEX 25</strain>
    </source>
</reference>
<dbReference type="GO" id="GO:0009408">
    <property type="term" value="P:response to heat"/>
    <property type="evidence" value="ECO:0007669"/>
    <property type="project" value="InterPro"/>
</dbReference>
<protein>
    <recommendedName>
        <fullName evidence="18">Chaperone protein DnaJ</fullName>
    </recommendedName>
</protein>
<evidence type="ECO:0000313" key="17">
    <source>
        <dbReference type="Proteomes" id="UP000279271"/>
    </source>
</evidence>
<keyword evidence="8" id="KW-0809">Transit peptide</keyword>
<dbReference type="InterPro" id="IPR002939">
    <property type="entry name" value="DnaJ_C"/>
</dbReference>
<dbReference type="InterPro" id="IPR036410">
    <property type="entry name" value="HSP_DnaJ_Cys-rich_dom_sf"/>
</dbReference>
<dbReference type="InterPro" id="IPR012724">
    <property type="entry name" value="DnaJ"/>
</dbReference>
<feature type="zinc finger region" description="CR-type" evidence="11">
    <location>
        <begin position="224"/>
        <end position="305"/>
    </location>
</feature>
<keyword evidence="7 11" id="KW-0862">Zinc</keyword>
<evidence type="ECO:0000256" key="1">
    <source>
        <dbReference type="ARBA" id="ARBA00004229"/>
    </source>
</evidence>
<evidence type="ECO:0000256" key="3">
    <source>
        <dbReference type="ARBA" id="ARBA00022640"/>
    </source>
</evidence>
<dbReference type="EMBL" id="QOKY01000162">
    <property type="protein sequence ID" value="RMZ55424.1"/>
    <property type="molecule type" value="Genomic_DNA"/>
</dbReference>
<dbReference type="FunFam" id="1.10.287.110:FF:000037">
    <property type="entry name" value="Chaperone protein dnaJ A6 chloroplastic"/>
    <property type="match status" value="1"/>
</dbReference>
<evidence type="ECO:0000313" key="16">
    <source>
        <dbReference type="EMBL" id="RMZ55424.1"/>
    </source>
</evidence>
<dbReference type="CDD" id="cd10747">
    <property type="entry name" value="DnaJ_C"/>
    <property type="match status" value="1"/>
</dbReference>
<dbReference type="PRINTS" id="PR00625">
    <property type="entry name" value="JDOMAIN"/>
</dbReference>
<comment type="similarity">
    <text evidence="10">Belongs to the DnaJ family.</text>
</comment>
<keyword evidence="4 11" id="KW-0479">Metal-binding</keyword>
<reference evidence="15" key="1">
    <citation type="submission" date="2015-08" db="EMBL/GenBank/DDBJ databases">
        <authorList>
            <person name="Babu N.S."/>
            <person name="Beckwith C.J."/>
            <person name="Beseler K.G."/>
            <person name="Brison A."/>
            <person name="Carone J.V."/>
            <person name="Caskin T.P."/>
            <person name="Diamond M."/>
            <person name="Durham M.E."/>
            <person name="Foxe J.M."/>
            <person name="Go M."/>
            <person name="Henderson B.A."/>
            <person name="Jones I.B."/>
            <person name="McGettigan J.A."/>
            <person name="Micheletti S.J."/>
            <person name="Nasrallah M.E."/>
            <person name="Ortiz D."/>
            <person name="Piller C.R."/>
            <person name="Privatt S.R."/>
            <person name="Schneider S.L."/>
            <person name="Sharp S."/>
            <person name="Smith T.C."/>
            <person name="Stanton J.D."/>
            <person name="Ullery H.E."/>
            <person name="Wilson R.J."/>
            <person name="Serrano M.G."/>
            <person name="Buck G."/>
            <person name="Lee V."/>
            <person name="Wang Y."/>
            <person name="Carvalho R."/>
            <person name="Voegtly L."/>
            <person name="Shi R."/>
            <person name="Duckworth R."/>
            <person name="Johnson A."/>
            <person name="Loviza R."/>
            <person name="Walstead R."/>
            <person name="Shah Z."/>
            <person name="Kiflezghi M."/>
            <person name="Wade K."/>
            <person name="Ball S.L."/>
            <person name="Bradley K.W."/>
            <person name="Asai D.J."/>
            <person name="Bowman C.A."/>
            <person name="Russell D.A."/>
            <person name="Pope W.H."/>
            <person name="Jacobs-Sera D."/>
            <person name="Hendrix R.W."/>
            <person name="Hatfull G.F."/>
        </authorList>
    </citation>
    <scope>NUCLEOTIDE SEQUENCE</scope>
</reference>
<dbReference type="InterPro" id="IPR008971">
    <property type="entry name" value="HSP40/DnaJ_pept-bd"/>
</dbReference>
<dbReference type="GO" id="GO:0031072">
    <property type="term" value="F:heat shock protein binding"/>
    <property type="evidence" value="ECO:0007669"/>
    <property type="project" value="InterPro"/>
</dbReference>
<organism evidence="15">
    <name type="scientific">Auxenochlorella protothecoides</name>
    <name type="common">Green microalga</name>
    <name type="synonym">Chlorella protothecoides</name>
    <dbReference type="NCBI Taxonomy" id="3075"/>
    <lineage>
        <taxon>Eukaryota</taxon>
        <taxon>Viridiplantae</taxon>
        <taxon>Chlorophyta</taxon>
        <taxon>core chlorophytes</taxon>
        <taxon>Trebouxiophyceae</taxon>
        <taxon>Chlorellales</taxon>
        <taxon>Chlorellaceae</taxon>
        <taxon>Auxenochlorella</taxon>
    </lineage>
</organism>
<evidence type="ECO:0000256" key="4">
    <source>
        <dbReference type="ARBA" id="ARBA00022723"/>
    </source>
</evidence>
<evidence type="ECO:0000256" key="2">
    <source>
        <dbReference type="ARBA" id="ARBA00022528"/>
    </source>
</evidence>
<evidence type="ECO:0000256" key="5">
    <source>
        <dbReference type="ARBA" id="ARBA00022737"/>
    </source>
</evidence>
<reference evidence="16" key="4">
    <citation type="submission" date="2018-11" db="EMBL/GenBank/DDBJ databases">
        <title>Characterization of plant carbon substrate utilization by Auxenochlorella protothecoides.</title>
        <authorList>
            <person name="Vogler B.W."/>
            <person name="Starkenburg S.R."/>
            <person name="Sudasinghe N."/>
            <person name="Schambach J.Y."/>
            <person name="Rollin J.A."/>
            <person name="Pattathil S."/>
            <person name="Barry A.N."/>
        </authorList>
    </citation>
    <scope>NUCLEOTIDE SEQUENCE [LARGE SCALE GENOMIC DNA]</scope>
    <source>
        <strain evidence="16">UTEX 25</strain>
    </source>
</reference>
<dbReference type="SUPFAM" id="SSF46565">
    <property type="entry name" value="Chaperone J-domain"/>
    <property type="match status" value="1"/>
</dbReference>
<dbReference type="Gene3D" id="1.10.287.110">
    <property type="entry name" value="DnaJ domain"/>
    <property type="match status" value="1"/>
</dbReference>
<dbReference type="Pfam" id="PF00226">
    <property type="entry name" value="DnaJ"/>
    <property type="match status" value="1"/>
</dbReference>
<evidence type="ECO:0008006" key="18">
    <source>
        <dbReference type="Google" id="ProtNLM"/>
    </source>
</evidence>
<dbReference type="GO" id="GO:0042026">
    <property type="term" value="P:protein refolding"/>
    <property type="evidence" value="ECO:0007669"/>
    <property type="project" value="TreeGrafter"/>
</dbReference>
<keyword evidence="2" id="KW-0150">Chloroplast</keyword>
<dbReference type="InterPro" id="IPR001623">
    <property type="entry name" value="DnaJ_domain"/>
</dbReference>
<dbReference type="GO" id="GO:0009507">
    <property type="term" value="C:chloroplast"/>
    <property type="evidence" value="ECO:0007669"/>
    <property type="project" value="UniProtKB-SubCell"/>
</dbReference>
<dbReference type="SUPFAM" id="SSF57938">
    <property type="entry name" value="DnaJ/Hsp40 cysteine-rich domain"/>
    <property type="match status" value="1"/>
</dbReference>
<dbReference type="Pfam" id="PF01556">
    <property type="entry name" value="DnaJ_C"/>
    <property type="match status" value="1"/>
</dbReference>
<dbReference type="InterPro" id="IPR018253">
    <property type="entry name" value="DnaJ_domain_CS"/>
</dbReference>
<evidence type="ECO:0000256" key="7">
    <source>
        <dbReference type="ARBA" id="ARBA00022833"/>
    </source>
</evidence>
<keyword evidence="6 11" id="KW-0863">Zinc-finger</keyword>
<dbReference type="FunFam" id="2.60.260.20:FF:000005">
    <property type="entry name" value="Chaperone protein dnaJ 1, mitochondrial"/>
    <property type="match status" value="1"/>
</dbReference>
<sequence>MAGILSLGHQVHGCGPRSVAAFQTAGSRSSLLSPASHRTCGTPHPFQPTKAAGLGSARRHVRGLLGYKRGASQRRGSSLVVHAERDFYGILGVSRDADKKTIKSAYRQLARKWHPDVNKEAGAEDKFKDISAAYEVLSDDNKKSVYDRFGEAGLQGGGGRPGGAGFESNPFDIFESFFGGMGGGNPFSDAFGGGGGRGQARDPRVPGDDRGFGLQLDFMEAVFGCNKELDISHLESCGTCSGSGVKAGTTPTTCKTCGGQGQVVQAVRTPLGMFQQVASCPTCGGSGQESTPCGTCGGDGRVRAKKRISLRVPPGIDSGSRLRVRGEGDAGKRGGEPGDLYVMLTVKEHPTLRREGQTIHSDVRVPYTDAILGASVSVTTVDGDVDLKVPAGTQPGTTLVMAKRGVPKLGKAGVRGDHLVHVQVSIPKTLSGEEQRLVEQLAELSSKESGKKSGAKAGWFG</sequence>
<comment type="subcellular location">
    <subcellularLocation>
        <location evidence="1">Plastid</location>
        <location evidence="1">Chloroplast</location>
    </subcellularLocation>
</comment>
<evidence type="ECO:0000256" key="9">
    <source>
        <dbReference type="ARBA" id="ARBA00023186"/>
    </source>
</evidence>
<evidence type="ECO:0000256" key="11">
    <source>
        <dbReference type="PROSITE-ProRule" id="PRU00546"/>
    </source>
</evidence>
<dbReference type="PROSITE" id="PS51188">
    <property type="entry name" value="ZF_CR"/>
    <property type="match status" value="1"/>
</dbReference>
<keyword evidence="3" id="KW-0934">Plastid</keyword>
<accession>A0A1D2ADL0</accession>
<dbReference type="Gene3D" id="2.10.230.10">
    <property type="entry name" value="Heat shock protein DnaJ, cysteine-rich domain"/>
    <property type="match status" value="1"/>
</dbReference>
<dbReference type="CDD" id="cd06257">
    <property type="entry name" value="DnaJ"/>
    <property type="match status" value="1"/>
</dbReference>
<dbReference type="SMART" id="SM00271">
    <property type="entry name" value="DnaJ"/>
    <property type="match status" value="1"/>
</dbReference>
<dbReference type="CDD" id="cd10719">
    <property type="entry name" value="DnaJ_zf"/>
    <property type="match status" value="1"/>
</dbReference>
<dbReference type="HAMAP" id="MF_01152">
    <property type="entry name" value="DnaJ"/>
    <property type="match status" value="1"/>
</dbReference>